<keyword evidence="1" id="KW-0812">Transmembrane</keyword>
<feature type="transmembrane region" description="Helical" evidence="1">
    <location>
        <begin position="64"/>
        <end position="86"/>
    </location>
</feature>
<gene>
    <name evidence="2" type="ORF">MKK62_06035</name>
</gene>
<protein>
    <submittedName>
        <fullName evidence="2">Uncharacterized protein</fullName>
    </submittedName>
</protein>
<evidence type="ECO:0000313" key="3">
    <source>
        <dbReference type="Proteomes" id="UP001055336"/>
    </source>
</evidence>
<organism evidence="2 3">
    <name type="scientific">Mycobacterium paraterrae</name>
    <dbReference type="NCBI Taxonomy" id="577492"/>
    <lineage>
        <taxon>Bacteria</taxon>
        <taxon>Bacillati</taxon>
        <taxon>Actinomycetota</taxon>
        <taxon>Actinomycetes</taxon>
        <taxon>Mycobacteriales</taxon>
        <taxon>Mycobacteriaceae</taxon>
        <taxon>Mycobacterium</taxon>
    </lineage>
</organism>
<feature type="transmembrane region" description="Helical" evidence="1">
    <location>
        <begin position="30"/>
        <end position="52"/>
    </location>
</feature>
<keyword evidence="1" id="KW-1133">Transmembrane helix</keyword>
<accession>A0ABY3VRX1</accession>
<dbReference type="RefSeq" id="WP_240262610.1">
    <property type="nucleotide sequence ID" value="NZ_CP092488.2"/>
</dbReference>
<proteinExistence type="predicted"/>
<dbReference type="Proteomes" id="UP001055336">
    <property type="component" value="Chromosome"/>
</dbReference>
<reference evidence="2" key="1">
    <citation type="submission" date="2022-08" db="EMBL/GenBank/DDBJ databases">
        <title>Whole genome sequencing of non-tuberculosis mycobacteria type-strains.</title>
        <authorList>
            <person name="Igarashi Y."/>
            <person name="Osugi A."/>
            <person name="Mitarai S."/>
        </authorList>
    </citation>
    <scope>NUCLEOTIDE SEQUENCE</scope>
    <source>
        <strain evidence="2">DSM 45127</strain>
    </source>
</reference>
<keyword evidence="3" id="KW-1185">Reference proteome</keyword>
<dbReference type="EMBL" id="CP092488">
    <property type="protein sequence ID" value="UMB70851.1"/>
    <property type="molecule type" value="Genomic_DNA"/>
</dbReference>
<evidence type="ECO:0000313" key="2">
    <source>
        <dbReference type="EMBL" id="UMB70851.1"/>
    </source>
</evidence>
<sequence length="328" mass="35767">MSVNNEAGAARKFVASREAFSTAWITGTKIWGAVCWVFFLAFVGFAVSTMLNTSRGAKTDIPRYTGLYFIAVLLGLSAVFGVYILWRSRQKYVLTVSGDEVTVGPRGEVFSLADAKLGLWPNIGVALHLHAEGRRFVLGRQDRSIGPTTPLDAEPTALVDARLPAADFDELLRLGGRASARGPAPGEPTRCILFPNSQTIADTGPFAFRRKQKLVNSLNRAQLFVDVDRDTVRVIEPDSHTVDASAPISRVTATRLNYETRDAESSRVVRTPVLTLAMPELPPLSFGCALNAERFSWPGYPQAVKQPPAYVLSAADWRTLVEKFGPAA</sequence>
<keyword evidence="1" id="KW-0472">Membrane</keyword>
<name>A0ABY3VRX1_9MYCO</name>
<evidence type="ECO:0000256" key="1">
    <source>
        <dbReference type="SAM" id="Phobius"/>
    </source>
</evidence>